<dbReference type="Gene3D" id="1.25.40.10">
    <property type="entry name" value="Tetratricopeptide repeat domain"/>
    <property type="match status" value="1"/>
</dbReference>
<dbReference type="Proteomes" id="UP001319080">
    <property type="component" value="Unassembled WGS sequence"/>
</dbReference>
<proteinExistence type="predicted"/>
<keyword evidence="5" id="KW-1185">Reference proteome</keyword>
<evidence type="ECO:0000256" key="1">
    <source>
        <dbReference type="ARBA" id="ARBA00022737"/>
    </source>
</evidence>
<dbReference type="SUPFAM" id="SSF48452">
    <property type="entry name" value="TPR-like"/>
    <property type="match status" value="1"/>
</dbReference>
<dbReference type="AlphaFoldDB" id="A0AAP2E2W1"/>
<gene>
    <name evidence="4" type="ORF">KK062_22510</name>
</gene>
<dbReference type="InterPro" id="IPR019734">
    <property type="entry name" value="TPR_rpt"/>
</dbReference>
<feature type="repeat" description="TPR" evidence="3">
    <location>
        <begin position="124"/>
        <end position="157"/>
    </location>
</feature>
<reference evidence="4 5" key="1">
    <citation type="submission" date="2021-05" db="EMBL/GenBank/DDBJ databases">
        <title>A Polyphasic approach of four new species of the genus Ohtaekwangia: Ohtaekwangia histidinii sp. nov., Ohtaekwangia cretensis sp. nov., Ohtaekwangia indiensis sp. nov., Ohtaekwangia reichenbachii sp. nov. from diverse environment.</title>
        <authorList>
            <person name="Octaviana S."/>
        </authorList>
    </citation>
    <scope>NUCLEOTIDE SEQUENCE [LARGE SCALE GENOMIC DNA]</scope>
    <source>
        <strain evidence="4 5">PWU5</strain>
    </source>
</reference>
<dbReference type="PANTHER" id="PTHR44749">
    <property type="entry name" value="SUPPRESSOR OF RPS4-RLD 1"/>
    <property type="match status" value="1"/>
</dbReference>
<evidence type="ECO:0000256" key="3">
    <source>
        <dbReference type="PROSITE-ProRule" id="PRU00339"/>
    </source>
</evidence>
<dbReference type="PANTHER" id="PTHR44749:SF1">
    <property type="entry name" value="TETRATRICOPEPTIDE-LIKE HELICAL DOMAIN-CONTAINING PROTEIN"/>
    <property type="match status" value="1"/>
</dbReference>
<evidence type="ECO:0000256" key="2">
    <source>
        <dbReference type="ARBA" id="ARBA00022803"/>
    </source>
</evidence>
<keyword evidence="1" id="KW-0677">Repeat</keyword>
<dbReference type="InterPro" id="IPR011990">
    <property type="entry name" value="TPR-like_helical_dom_sf"/>
</dbReference>
<comment type="caution">
    <text evidence="4">The sequence shown here is derived from an EMBL/GenBank/DDBJ whole genome shotgun (WGS) entry which is preliminary data.</text>
</comment>
<protein>
    <submittedName>
        <fullName evidence="4">Tetratricopeptide repeat protein</fullName>
    </submittedName>
</protein>
<feature type="repeat" description="TPR" evidence="3">
    <location>
        <begin position="192"/>
        <end position="225"/>
    </location>
</feature>
<dbReference type="PROSITE" id="PS50005">
    <property type="entry name" value="TPR"/>
    <property type="match status" value="2"/>
</dbReference>
<accession>A0AAP2E2W1</accession>
<keyword evidence="2 3" id="KW-0802">TPR repeat</keyword>
<dbReference type="EMBL" id="JAHESE010000028">
    <property type="protein sequence ID" value="MBT1711033.1"/>
    <property type="molecule type" value="Genomic_DNA"/>
</dbReference>
<dbReference type="Pfam" id="PF07719">
    <property type="entry name" value="TPR_2"/>
    <property type="match status" value="1"/>
</dbReference>
<dbReference type="InterPro" id="IPR044650">
    <property type="entry name" value="SRFR1-like"/>
</dbReference>
<evidence type="ECO:0000313" key="5">
    <source>
        <dbReference type="Proteomes" id="UP001319080"/>
    </source>
</evidence>
<dbReference type="GO" id="GO:0045892">
    <property type="term" value="P:negative regulation of DNA-templated transcription"/>
    <property type="evidence" value="ECO:0007669"/>
    <property type="project" value="InterPro"/>
</dbReference>
<organism evidence="4 5">
    <name type="scientific">Dawidia cretensis</name>
    <dbReference type="NCBI Taxonomy" id="2782350"/>
    <lineage>
        <taxon>Bacteria</taxon>
        <taxon>Pseudomonadati</taxon>
        <taxon>Bacteroidota</taxon>
        <taxon>Cytophagia</taxon>
        <taxon>Cytophagales</taxon>
        <taxon>Chryseotaleaceae</taxon>
        <taxon>Dawidia</taxon>
    </lineage>
</organism>
<dbReference type="InterPro" id="IPR013105">
    <property type="entry name" value="TPR_2"/>
</dbReference>
<evidence type="ECO:0000313" key="4">
    <source>
        <dbReference type="EMBL" id="MBT1711033.1"/>
    </source>
</evidence>
<dbReference type="RefSeq" id="WP_254086610.1">
    <property type="nucleotide sequence ID" value="NZ_JAHESE010000028.1"/>
</dbReference>
<sequence>MGLFNFLKNKEAQPDHSKNEQVVEFSVGDIFYTEKNEKFNLYKILAEDKEFECYHILTYAPVNSLPAGNDIDNLPVSVYHSPFAKKAFAGAVLLTNKQIIADDLIGYHEYLHQTQEPNYYLPIANEYYKAALRLTDEKRHYDAIDSYSKAIDLFPQFFEAIDDRAFCKMDLGLWSDAIEDFKLSLKQNPNSLLAEFSIGECYFKMGDYQNAKRQFELAHSIDPNHQAPRQFLDKVNDILGK</sequence>
<dbReference type="SMART" id="SM00028">
    <property type="entry name" value="TPR"/>
    <property type="match status" value="3"/>
</dbReference>
<name>A0AAP2E2W1_9BACT</name>